<organism evidence="7 8">
    <name type="scientific">Suhomyces tanzawaensis NRRL Y-17324</name>
    <dbReference type="NCBI Taxonomy" id="984487"/>
    <lineage>
        <taxon>Eukaryota</taxon>
        <taxon>Fungi</taxon>
        <taxon>Dikarya</taxon>
        <taxon>Ascomycota</taxon>
        <taxon>Saccharomycotina</taxon>
        <taxon>Pichiomycetes</taxon>
        <taxon>Debaryomycetaceae</taxon>
        <taxon>Suhomyces</taxon>
    </lineage>
</organism>
<evidence type="ECO:0000313" key="7">
    <source>
        <dbReference type="EMBL" id="ODV76791.1"/>
    </source>
</evidence>
<gene>
    <name evidence="7" type="ORF">CANTADRAFT_33361</name>
</gene>
<evidence type="ECO:0000256" key="5">
    <source>
        <dbReference type="SAM" id="MobiDB-lite"/>
    </source>
</evidence>
<dbReference type="GO" id="GO:0061630">
    <property type="term" value="F:ubiquitin protein ligase activity"/>
    <property type="evidence" value="ECO:0007669"/>
    <property type="project" value="TreeGrafter"/>
</dbReference>
<reference evidence="8" key="1">
    <citation type="submission" date="2016-05" db="EMBL/GenBank/DDBJ databases">
        <title>Comparative genomics of biotechnologically important yeasts.</title>
        <authorList>
            <consortium name="DOE Joint Genome Institute"/>
            <person name="Riley R."/>
            <person name="Haridas S."/>
            <person name="Wolfe K.H."/>
            <person name="Lopes M.R."/>
            <person name="Hittinger C.T."/>
            <person name="Goker M."/>
            <person name="Salamov A."/>
            <person name="Wisecaver J."/>
            <person name="Long T.M."/>
            <person name="Aerts A.L."/>
            <person name="Barry K."/>
            <person name="Choi C."/>
            <person name="Clum A."/>
            <person name="Coughlan A.Y."/>
            <person name="Deshpande S."/>
            <person name="Douglass A.P."/>
            <person name="Hanson S.J."/>
            <person name="Klenk H.-P."/>
            <person name="Labutti K."/>
            <person name="Lapidus A."/>
            <person name="Lindquist E."/>
            <person name="Lipzen A."/>
            <person name="Meier-Kolthoff J.P."/>
            <person name="Ohm R.A."/>
            <person name="Otillar R.P."/>
            <person name="Pangilinan J."/>
            <person name="Peng Y."/>
            <person name="Rokas A."/>
            <person name="Rosa C.A."/>
            <person name="Scheuner C."/>
            <person name="Sibirny A.A."/>
            <person name="Slot J.C."/>
            <person name="Stielow J.B."/>
            <person name="Sun H."/>
            <person name="Kurtzman C.P."/>
            <person name="Blackwell M."/>
            <person name="Grigoriev I.V."/>
            <person name="Jeffries T.W."/>
        </authorList>
    </citation>
    <scope>NUCLEOTIDE SEQUENCE [LARGE SCALE GENOMIC DNA]</scope>
    <source>
        <strain evidence="8">NRRL Y-17324</strain>
    </source>
</reference>
<sequence>NNQNREAPNNNDDSGSESTPNRPREPQAERGSSSSNSSSSNVHRHRADAGIFERFMDNFLGIHRYQHRTGQEGDIESASGNTLSASTSETPNASNPSSGETTNPNTSSANPASANPAAGSASSGTDYDDRAIIITVNYVFSDENNPQDPNRTGSLIMSLPNNSSNRDPRVIQEFIRLATQMAYSSIINGLHKEKGVTLSKFNSFPGVEEKDLGEVQNCSICFEKFEKLVVSPEPSDDEVITKKRRTDSGLTSTATLDNEREDSSTNTTTDPKYLVDYRGTFEHIAVKMPCNHVFGKDCLFEWLKLHTTCPLCRSSVAEPGSNEGNVSTFDLPVNGVEGLSNSNLRVVNNDTTPMSGIDSSGLRRVLRSGSALPEEDEGENNALSSIIGYLRRQRNGVTPPEPLFPTGMSSRRTERGIETRSTEDSNDEVLDFMNL</sequence>
<feature type="region of interest" description="Disordered" evidence="5">
    <location>
        <begin position="394"/>
        <end position="435"/>
    </location>
</feature>
<dbReference type="GO" id="GO:0008270">
    <property type="term" value="F:zinc ion binding"/>
    <property type="evidence" value="ECO:0007669"/>
    <property type="project" value="UniProtKB-KW"/>
</dbReference>
<evidence type="ECO:0000256" key="4">
    <source>
        <dbReference type="PROSITE-ProRule" id="PRU00175"/>
    </source>
</evidence>
<dbReference type="STRING" id="984487.A0A1E4SBB9"/>
<dbReference type="Gene3D" id="3.30.40.10">
    <property type="entry name" value="Zinc/RING finger domain, C3HC4 (zinc finger)"/>
    <property type="match status" value="1"/>
</dbReference>
<feature type="compositionally biased region" description="Polar residues" evidence="5">
    <location>
        <begin position="1"/>
        <end position="21"/>
    </location>
</feature>
<name>A0A1E4SBB9_9ASCO</name>
<feature type="compositionally biased region" description="Polar residues" evidence="5">
    <location>
        <begin position="78"/>
        <end position="100"/>
    </location>
</feature>
<evidence type="ECO:0000256" key="3">
    <source>
        <dbReference type="ARBA" id="ARBA00022833"/>
    </source>
</evidence>
<feature type="non-terminal residue" evidence="7">
    <location>
        <position position="435"/>
    </location>
</feature>
<dbReference type="PROSITE" id="PS50089">
    <property type="entry name" value="ZF_RING_2"/>
    <property type="match status" value="1"/>
</dbReference>
<feature type="non-terminal residue" evidence="7">
    <location>
        <position position="1"/>
    </location>
</feature>
<feature type="region of interest" description="Disordered" evidence="5">
    <location>
        <begin position="1"/>
        <end position="45"/>
    </location>
</feature>
<protein>
    <recommendedName>
        <fullName evidence="6">RING-type domain-containing protein</fullName>
    </recommendedName>
</protein>
<evidence type="ECO:0000259" key="6">
    <source>
        <dbReference type="PROSITE" id="PS50089"/>
    </source>
</evidence>
<keyword evidence="2 4" id="KW-0863">Zinc-finger</keyword>
<dbReference type="PANTHER" id="PTHR15710">
    <property type="entry name" value="E3 UBIQUITIN-PROTEIN LIGASE PRAJA"/>
    <property type="match status" value="1"/>
</dbReference>
<dbReference type="PANTHER" id="PTHR15710:SF243">
    <property type="entry name" value="E3 UBIQUITIN-PROTEIN LIGASE PRAJA-2 ISOFORM X1"/>
    <property type="match status" value="1"/>
</dbReference>
<keyword evidence="3" id="KW-0862">Zinc</keyword>
<dbReference type="OrthoDB" id="8062037at2759"/>
<dbReference type="AlphaFoldDB" id="A0A1E4SBB9"/>
<dbReference type="EMBL" id="KV453917">
    <property type="protein sequence ID" value="ODV76791.1"/>
    <property type="molecule type" value="Genomic_DNA"/>
</dbReference>
<feature type="region of interest" description="Disordered" evidence="5">
    <location>
        <begin position="70"/>
        <end position="125"/>
    </location>
</feature>
<feature type="compositionally biased region" description="Acidic residues" evidence="5">
    <location>
        <begin position="424"/>
        <end position="435"/>
    </location>
</feature>
<dbReference type="GO" id="GO:0005737">
    <property type="term" value="C:cytoplasm"/>
    <property type="evidence" value="ECO:0007669"/>
    <property type="project" value="TreeGrafter"/>
</dbReference>
<dbReference type="GO" id="GO:0016567">
    <property type="term" value="P:protein ubiquitination"/>
    <property type="evidence" value="ECO:0007669"/>
    <property type="project" value="TreeGrafter"/>
</dbReference>
<dbReference type="GeneID" id="30982645"/>
<keyword evidence="1" id="KW-0479">Metal-binding</keyword>
<feature type="compositionally biased region" description="Polar residues" evidence="5">
    <location>
        <begin position="142"/>
        <end position="165"/>
    </location>
</feature>
<evidence type="ECO:0000256" key="2">
    <source>
        <dbReference type="ARBA" id="ARBA00022771"/>
    </source>
</evidence>
<proteinExistence type="predicted"/>
<dbReference type="Proteomes" id="UP000094285">
    <property type="component" value="Unassembled WGS sequence"/>
</dbReference>
<dbReference type="RefSeq" id="XP_020061913.1">
    <property type="nucleotide sequence ID" value="XM_020208508.1"/>
</dbReference>
<evidence type="ECO:0000313" key="8">
    <source>
        <dbReference type="Proteomes" id="UP000094285"/>
    </source>
</evidence>
<feature type="region of interest" description="Disordered" evidence="5">
    <location>
        <begin position="236"/>
        <end position="271"/>
    </location>
</feature>
<feature type="domain" description="RING-type" evidence="6">
    <location>
        <begin position="218"/>
        <end position="313"/>
    </location>
</feature>
<feature type="compositionally biased region" description="Low complexity" evidence="5">
    <location>
        <begin position="32"/>
        <end position="41"/>
    </location>
</feature>
<dbReference type="InterPro" id="IPR001841">
    <property type="entry name" value="Znf_RING"/>
</dbReference>
<dbReference type="InterPro" id="IPR013083">
    <property type="entry name" value="Znf_RING/FYVE/PHD"/>
</dbReference>
<evidence type="ECO:0000256" key="1">
    <source>
        <dbReference type="ARBA" id="ARBA00022723"/>
    </source>
</evidence>
<feature type="compositionally biased region" description="Low complexity" evidence="5">
    <location>
        <begin position="101"/>
        <end position="125"/>
    </location>
</feature>
<dbReference type="SMART" id="SM00184">
    <property type="entry name" value="RING"/>
    <property type="match status" value="1"/>
</dbReference>
<dbReference type="SUPFAM" id="SSF57850">
    <property type="entry name" value="RING/U-box"/>
    <property type="match status" value="1"/>
</dbReference>
<feature type="compositionally biased region" description="Basic and acidic residues" evidence="5">
    <location>
        <begin position="411"/>
        <end position="423"/>
    </location>
</feature>
<accession>A0A1E4SBB9</accession>
<keyword evidence="8" id="KW-1185">Reference proteome</keyword>
<dbReference type="Pfam" id="PF13639">
    <property type="entry name" value="zf-RING_2"/>
    <property type="match status" value="1"/>
</dbReference>
<feature type="region of interest" description="Disordered" evidence="5">
    <location>
        <begin position="141"/>
        <end position="165"/>
    </location>
</feature>